<proteinExistence type="predicted"/>
<dbReference type="EMBL" id="CM043782">
    <property type="protein sequence ID" value="KAI4835008.1"/>
    <property type="molecule type" value="Genomic_DNA"/>
</dbReference>
<keyword evidence="2" id="KW-1185">Reference proteome</keyword>
<gene>
    <name evidence="1" type="ORF">MKS88_005690</name>
</gene>
<protein>
    <submittedName>
        <fullName evidence="1">Uncharacterized protein</fullName>
    </submittedName>
</protein>
<dbReference type="Proteomes" id="UP001056978">
    <property type="component" value="Chromosome 14"/>
</dbReference>
<organism evidence="1 2">
    <name type="scientific">Plasmodium brasilianum</name>
    <dbReference type="NCBI Taxonomy" id="5824"/>
    <lineage>
        <taxon>Eukaryota</taxon>
        <taxon>Sar</taxon>
        <taxon>Alveolata</taxon>
        <taxon>Apicomplexa</taxon>
        <taxon>Aconoidasida</taxon>
        <taxon>Haemosporida</taxon>
        <taxon>Plasmodiidae</taxon>
        <taxon>Plasmodium</taxon>
        <taxon>Plasmodium (Plasmodium)</taxon>
    </lineage>
</organism>
<reference evidence="1" key="1">
    <citation type="submission" date="2022-06" db="EMBL/GenBank/DDBJ databases">
        <title>The First Complete Genome of the Simian Malaria Parasite Plasmodium brasilianum.</title>
        <authorList>
            <person name="Bajic M."/>
            <person name="Ravishankar S."/>
        </authorList>
    </citation>
    <scope>NUCLEOTIDE SEQUENCE</scope>
    <source>
        <strain evidence="1">Bolivian I</strain>
    </source>
</reference>
<accession>A0ACB9Y2W0</accession>
<sequence length="744" mass="90277">MYLKNNRDEVVNNYNNILPSSKEKVLLNYLSSLKKKLKEKHNIQFCEFFIDEYGMKKNICSSIIQIYFPFDKGNNYKEIYSYIKNFFTYEILLKKKIKTILLANTTLLFNWKKKNFCDFNLKEFKLSKEKNESMTDIKEKKKKYEKLMNVGKTMLRENKYEDEKVNLEEDFYIHMWILIKKSLDLRKDVFIEMSSGKEYDIDDCPYRSIFYLWNEKNVYININKTEKIKILISQLKNKEYFVPAFYEEIKNKVKKKDKTFTKKGKYRTVVFKFVPVNIDALTPIVENKFYVIRKDRFLLKYPHGSKTTFYNNCKKDEYGYFLQHDGLTEMHTHYTNKFYTDIESVCSFYKHRRDRKRAKIYLPQKFKTIEYYDDCGHQRLKKLEQRIGFYSRFTFYANRADGLAYYVEIKDYKLMEYFINRNDEYKGRNRKTLFLITFEGDEYYVTKITVKYRNKNAKNGIKKKVFLIPENKIILVYYNEYNKISNVCEVYEKCIRYNEDTEEDEEVIAYKRNFIYKHFVNYQDSTEGNKLYLLKEEGEIFQDIKNIYDNVICSIIREKKEIKRMEDAYQYMPNNITNINEIVYHENNEIDLFNKKLMQDNLNVYNFYYTYPWNNHLDISMENNFFSSKKKMLTVECACDEITYIASEKKNEPQYEYILEGNMTCAGSKYDGSTKFTKSCEKEKCQDTGSMKLPILENRLLKYKQELLEIKDLNNPSNNEKFQRIKQNIKFTEDRIYHCKNKEV</sequence>
<comment type="caution">
    <text evidence="1">The sequence shown here is derived from an EMBL/GenBank/DDBJ whole genome shotgun (WGS) entry which is preliminary data.</text>
</comment>
<evidence type="ECO:0000313" key="2">
    <source>
        <dbReference type="Proteomes" id="UP001056978"/>
    </source>
</evidence>
<evidence type="ECO:0000313" key="1">
    <source>
        <dbReference type="EMBL" id="KAI4835008.1"/>
    </source>
</evidence>
<name>A0ACB9Y2W0_PLABR</name>